<sequence>MQVTSVSVEEFDRLVEVWEAAVRATHHFLSEEDIAHFRPLVRNEFLQAVSLFAVRDARGVVTGFAGVANGKLEMLFVHPAHHGAGIGRCLVEHAIEAHEVVEVDVNEQNPQAVGFYERLGFSTYRRSPTDGMGKPFPILHMRLRAPRRQDDEERRGHEA</sequence>
<dbReference type="EMBL" id="CP012159">
    <property type="protein sequence ID" value="AKT43764.1"/>
    <property type="molecule type" value="Genomic_DNA"/>
</dbReference>
<dbReference type="NCBIfam" id="NF007807">
    <property type="entry name" value="PRK10514.1"/>
    <property type="match status" value="1"/>
</dbReference>
<dbReference type="PANTHER" id="PTHR43800">
    <property type="entry name" value="PEPTIDYL-LYSINE N-ACETYLTRANSFERASE YJAB"/>
    <property type="match status" value="1"/>
</dbReference>
<evidence type="ECO:0000313" key="5">
    <source>
        <dbReference type="Proteomes" id="UP000067626"/>
    </source>
</evidence>
<gene>
    <name evidence="4" type="ORF">CMC5_080000</name>
</gene>
<evidence type="ECO:0000256" key="2">
    <source>
        <dbReference type="ARBA" id="ARBA00023315"/>
    </source>
</evidence>
<dbReference type="PANTHER" id="PTHR43800:SF1">
    <property type="entry name" value="PEPTIDYL-LYSINE N-ACETYLTRANSFERASE YJAB"/>
    <property type="match status" value="1"/>
</dbReference>
<dbReference type="Gene3D" id="3.40.630.30">
    <property type="match status" value="1"/>
</dbReference>
<organism evidence="4 5">
    <name type="scientific">Chondromyces crocatus</name>
    <dbReference type="NCBI Taxonomy" id="52"/>
    <lineage>
        <taxon>Bacteria</taxon>
        <taxon>Pseudomonadati</taxon>
        <taxon>Myxococcota</taxon>
        <taxon>Polyangia</taxon>
        <taxon>Polyangiales</taxon>
        <taxon>Polyangiaceae</taxon>
        <taxon>Chondromyces</taxon>
    </lineage>
</organism>
<keyword evidence="1 4" id="KW-0808">Transferase</keyword>
<evidence type="ECO:0000259" key="3">
    <source>
        <dbReference type="PROSITE" id="PS51186"/>
    </source>
</evidence>
<evidence type="ECO:0000313" key="4">
    <source>
        <dbReference type="EMBL" id="AKT43764.1"/>
    </source>
</evidence>
<dbReference type="InterPro" id="IPR016181">
    <property type="entry name" value="Acyl_CoA_acyltransferase"/>
</dbReference>
<dbReference type="EC" id="2.3.1.-" evidence="4"/>
<dbReference type="InterPro" id="IPR000182">
    <property type="entry name" value="GNAT_dom"/>
</dbReference>
<protein>
    <submittedName>
        <fullName evidence="4">Acetyltransferase</fullName>
        <ecNumber evidence="4">2.3.1.-</ecNumber>
    </submittedName>
</protein>
<dbReference type="Pfam" id="PF13673">
    <property type="entry name" value="Acetyltransf_10"/>
    <property type="match status" value="1"/>
</dbReference>
<dbReference type="OrthoDB" id="9789605at2"/>
<dbReference type="CDD" id="cd04301">
    <property type="entry name" value="NAT_SF"/>
    <property type="match status" value="1"/>
</dbReference>
<dbReference type="Proteomes" id="UP000067626">
    <property type="component" value="Chromosome"/>
</dbReference>
<dbReference type="GO" id="GO:0016747">
    <property type="term" value="F:acyltransferase activity, transferring groups other than amino-acyl groups"/>
    <property type="evidence" value="ECO:0007669"/>
    <property type="project" value="InterPro"/>
</dbReference>
<dbReference type="SUPFAM" id="SSF55729">
    <property type="entry name" value="Acyl-CoA N-acyltransferases (Nat)"/>
    <property type="match status" value="1"/>
</dbReference>
<dbReference type="AlphaFoldDB" id="A0A0K1ESI6"/>
<name>A0A0K1ESI6_CHOCO</name>
<reference evidence="4 5" key="1">
    <citation type="submission" date="2015-07" db="EMBL/GenBank/DDBJ databases">
        <title>Genome analysis of myxobacterium Chondromyces crocatus Cm c5 reveals a high potential for natural compound synthesis and the genetic basis for the loss of fruiting body formation.</title>
        <authorList>
            <person name="Zaburannyi N."/>
            <person name="Bunk B."/>
            <person name="Maier J."/>
            <person name="Overmann J."/>
            <person name="Mueller R."/>
        </authorList>
    </citation>
    <scope>NUCLEOTIDE SEQUENCE [LARGE SCALE GENOMIC DNA]</scope>
    <source>
        <strain evidence="4 5">Cm c5</strain>
    </source>
</reference>
<keyword evidence="2 4" id="KW-0012">Acyltransferase</keyword>
<feature type="domain" description="N-acetyltransferase" evidence="3">
    <location>
        <begin position="1"/>
        <end position="146"/>
    </location>
</feature>
<accession>A0A0K1ESI6</accession>
<keyword evidence="5" id="KW-1185">Reference proteome</keyword>
<proteinExistence type="predicted"/>
<evidence type="ECO:0000256" key="1">
    <source>
        <dbReference type="ARBA" id="ARBA00022679"/>
    </source>
</evidence>
<dbReference type="STRING" id="52.CMC5_080000"/>
<dbReference type="RefSeq" id="WP_050435185.1">
    <property type="nucleotide sequence ID" value="NZ_CP012159.1"/>
</dbReference>
<dbReference type="PROSITE" id="PS51186">
    <property type="entry name" value="GNAT"/>
    <property type="match status" value="1"/>
</dbReference>
<dbReference type="KEGG" id="ccro:CMC5_080000"/>